<dbReference type="PROSITE" id="PS50062">
    <property type="entry name" value="BCL2_FAMILY"/>
    <property type="match status" value="1"/>
</dbReference>
<dbReference type="KEGG" id="vg:41702272"/>
<dbReference type="RefSeq" id="YP_009553553.1">
    <property type="nucleotide sequence ID" value="NC_040811.1"/>
</dbReference>
<reference evidence="8 11" key="2">
    <citation type="submission" date="2018-03" db="EMBL/GenBank/DDBJ databases">
        <title>A Novel Divergent Polar Bear Associated Mastadenovirus Recovered from a Deceased Juvenile Polar Bear.</title>
        <authorList>
            <person name="Dayaram A."/>
            <person name="Tsangaras K."/>
            <person name="Azab W."/>
            <person name="Pavulraj S."/>
            <person name="Groenke N."/>
            <person name="Wibbelt G."/>
            <person name="Sicks F."/>
            <person name="Osterrieder N."/>
            <person name="Greenwood A.D."/>
        </authorList>
    </citation>
    <scope>NUCLEOTIDE SEQUENCE [LARGE SCALE GENOMIC DNA]</scope>
    <source>
        <strain evidence="8 11">Fritz</strain>
    </source>
</reference>
<sequence length="166" mass="19693">MDFLRVFLQYSRVRELVRGVSARTGVWWRRIFYSRLINFIHQVKVDYWQEFARLAPEDAPFMRGLKEGNVFLLKGFISGHLSFENPGRFVVAVAFLGYVFDQWDRSNTVFSADFLLEFVSVELWLAVRRYYTQMMDVRAAQLMTELANQEEEETWEDAPVEIDGRE</sequence>
<comment type="similarity">
    <text evidence="1 7">Belongs to the adenoviridae E1B 19 kDa protein family.</text>
</comment>
<keyword evidence="5 7" id="KW-1081">Inhibition of host apoptosis by viral BCL2-like protein</keyword>
<dbReference type="InterPro" id="IPR002924">
    <property type="entry name" value="Adenovir_t-Ag_E1B_19kDa"/>
</dbReference>
<proteinExistence type="inferred from homology"/>
<evidence type="ECO:0000256" key="1">
    <source>
        <dbReference type="ARBA" id="ARBA00010275"/>
    </source>
</evidence>
<reference evidence="9 10" key="1">
    <citation type="submission" date="2017-08" db="EMBL/GenBank/DDBJ databases">
        <title>Genomic and phylogenetic analysis of a novel adenovirus found in polar bear (Ursus maritimus).</title>
        <authorList>
            <person name="Boszormenyi K.P."/>
            <person name="Podgorski I.I."/>
            <person name="Sos E."/>
            <person name="Harrach B."/>
        </authorList>
    </citation>
    <scope>NUCLEOTIDE SEQUENCE [LARGE SCALE GENOMIC DNA]</scope>
    <source>
        <strain evidence="9">BK35</strain>
    </source>
</reference>
<keyword evidence="6 7" id="KW-1119">Modulation of host cell apoptosis by virus</keyword>
<dbReference type="InterPro" id="IPR002475">
    <property type="entry name" value="Bcl2-like"/>
</dbReference>
<dbReference type="GeneID" id="41702272"/>
<evidence type="ECO:0000256" key="4">
    <source>
        <dbReference type="ARBA" id="ARBA00022581"/>
    </source>
</evidence>
<dbReference type="EMBL" id="MH115806">
    <property type="protein sequence ID" value="AWY10559.1"/>
    <property type="molecule type" value="Genomic_DNA"/>
</dbReference>
<dbReference type="GO" id="GO:0033668">
    <property type="term" value="P:symbiont-mediated suppression of host apoptosis"/>
    <property type="evidence" value="ECO:0007669"/>
    <property type="project" value="UniProtKB-KW"/>
</dbReference>
<evidence type="ECO:0000313" key="11">
    <source>
        <dbReference type="Proteomes" id="UP000320134"/>
    </source>
</evidence>
<evidence type="ECO:0000256" key="2">
    <source>
        <dbReference type="ARBA" id="ARBA00013796"/>
    </source>
</evidence>
<evidence type="ECO:0000256" key="3">
    <source>
        <dbReference type="ARBA" id="ARBA00022518"/>
    </source>
</evidence>
<keyword evidence="3 7" id="KW-0244">Early protein</keyword>
<keyword evidence="10" id="KW-1185">Reference proteome</keyword>
<dbReference type="Pfam" id="PF01691">
    <property type="entry name" value="Adeno_E1B_19K"/>
    <property type="match status" value="1"/>
</dbReference>
<organism evidence="8 11">
    <name type="scientific">Polar bear adenovirus 1</name>
    <dbReference type="NCBI Taxonomy" id="2250215"/>
    <lineage>
        <taxon>Viruses</taxon>
        <taxon>Varidnaviria</taxon>
        <taxon>Bamfordvirae</taxon>
        <taxon>Preplasmiviricota</taxon>
        <taxon>Polisuviricotina</taxon>
        <taxon>Pharingeaviricetes</taxon>
        <taxon>Rowavirales</taxon>
        <taxon>Adenoviridae</taxon>
        <taxon>Mastadenovirus</taxon>
        <taxon>Mastadenovirus ursi</taxon>
        <taxon>Polar bear mastadenovirus A</taxon>
    </lineage>
</organism>
<dbReference type="Proteomes" id="UP000320134">
    <property type="component" value="Segment"/>
</dbReference>
<evidence type="ECO:0000313" key="10">
    <source>
        <dbReference type="Proteomes" id="UP000289830"/>
    </source>
</evidence>
<evidence type="ECO:0000256" key="5">
    <source>
        <dbReference type="ARBA" id="ARBA00023189"/>
    </source>
</evidence>
<evidence type="ECO:0000313" key="8">
    <source>
        <dbReference type="EMBL" id="AWY10559.1"/>
    </source>
</evidence>
<dbReference type="EMBL" id="MF773580">
    <property type="protein sequence ID" value="AXI68647.1"/>
    <property type="molecule type" value="Genomic_DNA"/>
</dbReference>
<name>A0A2Z4QJM3_9ADEN</name>
<evidence type="ECO:0000256" key="6">
    <source>
        <dbReference type="ARBA" id="ARBA00023323"/>
    </source>
</evidence>
<evidence type="ECO:0000256" key="7">
    <source>
        <dbReference type="RuleBase" id="RU364111"/>
    </source>
</evidence>
<dbReference type="Proteomes" id="UP000289830">
    <property type="component" value="Segment"/>
</dbReference>
<keyword evidence="4 7" id="KW-0945">Host-virus interaction</keyword>
<evidence type="ECO:0000313" key="9">
    <source>
        <dbReference type="EMBL" id="AXI68647.1"/>
    </source>
</evidence>
<accession>A0A2Z4QJM3</accession>
<protein>
    <recommendedName>
        <fullName evidence="2 7">E1B protein, small T-antigen</fullName>
    </recommendedName>
</protein>